<dbReference type="Gene3D" id="3.20.20.80">
    <property type="entry name" value="Glycosidases"/>
    <property type="match status" value="1"/>
</dbReference>
<dbReference type="GO" id="GO:0005975">
    <property type="term" value="P:carbohydrate metabolic process"/>
    <property type="evidence" value="ECO:0007669"/>
    <property type="project" value="InterPro"/>
</dbReference>
<evidence type="ECO:0000313" key="4">
    <source>
        <dbReference type="EMBL" id="SDX19183.1"/>
    </source>
</evidence>
<sequence length="700" mass="80239">MKLIVKLFYILSLIMIGCSDKKSVNSNNNELVLFNFENNFNESQIQPQDATFKIIKGESNNFLQVDNGFTLRETGVKLVSSKENPWDLNGFYQVKADVSNTGDEIIQVELFVGNDPDGLKRWYCSDYIDLKPGEKGTITVDLAWTNWVFKPQLDIVGMRGIPGALKTDISKIQELVFCSRYATQPNQFTIDNVRAVGKLEERKGDGFFPFVDQFGQYKHKDWEGKMHSDEELKQAASKELSQLSKEIGPKDLGKYGGYTKGPKLKATGFFRTEKVNNKWWIVDPEGYVFWTAGLNCVASTSVFTGVSHRENYFEYLPKEDTIFNQFYGVGGHASHGFYKDKLPYKSYNFYQSNLYRKYGENWLTKFQEMAHLRIKDWGMNTIGFVSDFGATRMHKTPYVGSIWIRNTPKIIGSEGFWGKFHDVFDPNFRKAVKKSVESQKEGANDPWCIGYFVDNELSWGQLGSLAIGTLKSPANQPAKIEFVKDLKSKYKSIDKLNTIWNTNHASWDTLLNSTEAPNQENAKEDLVNFYKKLADTYFKTINEELKKVAPNQNYLGCRFAWANNDVVLTAASNYLDIMSFNKYEYSIEDFSLPKGVDKPVMIGEFHFGALDKGSFHVGIKKAKDQAERGELYKSYIQGALRHPNIVGAHWFQYLDEPNTGRFDGENYNVGFIDVCDNPYSDLIKKVKETTYKMYEYRTDN</sequence>
<accession>A0A1H2ZP42</accession>
<dbReference type="STRING" id="762486.SAMN05444411_103319"/>
<evidence type="ECO:0000256" key="2">
    <source>
        <dbReference type="ARBA" id="ARBA00023295"/>
    </source>
</evidence>
<dbReference type="GO" id="GO:0009341">
    <property type="term" value="C:beta-galactosidase complex"/>
    <property type="evidence" value="ECO:0007669"/>
    <property type="project" value="InterPro"/>
</dbReference>
<dbReference type="InterPro" id="IPR013529">
    <property type="entry name" value="Glyco_hydro_42_N"/>
</dbReference>
<gene>
    <name evidence="4" type="ORF">SAMN05444411_103319</name>
</gene>
<evidence type="ECO:0000256" key="1">
    <source>
        <dbReference type="ARBA" id="ARBA00022801"/>
    </source>
</evidence>
<dbReference type="Gene3D" id="2.60.120.430">
    <property type="entry name" value="Galactose-binding lectin"/>
    <property type="match status" value="1"/>
</dbReference>
<name>A0A1H2ZP42_9FLAO</name>
<organism evidence="4 5">
    <name type="scientific">Lutibacter oricola</name>
    <dbReference type="NCBI Taxonomy" id="762486"/>
    <lineage>
        <taxon>Bacteria</taxon>
        <taxon>Pseudomonadati</taxon>
        <taxon>Bacteroidota</taxon>
        <taxon>Flavobacteriia</taxon>
        <taxon>Flavobacteriales</taxon>
        <taxon>Flavobacteriaceae</taxon>
        <taxon>Lutibacter</taxon>
    </lineage>
</organism>
<reference evidence="4 5" key="1">
    <citation type="submission" date="2016-10" db="EMBL/GenBank/DDBJ databases">
        <authorList>
            <person name="de Groot N.N."/>
        </authorList>
    </citation>
    <scope>NUCLEOTIDE SEQUENCE [LARGE SCALE GENOMIC DNA]</scope>
    <source>
        <strain evidence="4 5">DSM 24956</strain>
    </source>
</reference>
<dbReference type="AlphaFoldDB" id="A0A1H2ZP42"/>
<dbReference type="GO" id="GO:0004565">
    <property type="term" value="F:beta-galactosidase activity"/>
    <property type="evidence" value="ECO:0007669"/>
    <property type="project" value="InterPro"/>
</dbReference>
<dbReference type="EMBL" id="FNNJ01000003">
    <property type="protein sequence ID" value="SDX19183.1"/>
    <property type="molecule type" value="Genomic_DNA"/>
</dbReference>
<evidence type="ECO:0000259" key="3">
    <source>
        <dbReference type="Pfam" id="PF02449"/>
    </source>
</evidence>
<keyword evidence="1" id="KW-0378">Hydrolase</keyword>
<dbReference type="Proteomes" id="UP000199595">
    <property type="component" value="Unassembled WGS sequence"/>
</dbReference>
<dbReference type="OrthoDB" id="9760450at2"/>
<dbReference type="InterPro" id="IPR017853">
    <property type="entry name" value="GH"/>
</dbReference>
<dbReference type="Pfam" id="PF02449">
    <property type="entry name" value="Glyco_hydro_42"/>
    <property type="match status" value="1"/>
</dbReference>
<feature type="domain" description="Glycoside hydrolase family 42 N-terminal" evidence="3">
    <location>
        <begin position="425"/>
        <end position="585"/>
    </location>
</feature>
<proteinExistence type="predicted"/>
<keyword evidence="5" id="KW-1185">Reference proteome</keyword>
<keyword evidence="2" id="KW-0326">Glycosidase</keyword>
<protein>
    <submittedName>
        <fullName evidence="4">Beta-galactosidase</fullName>
    </submittedName>
</protein>
<evidence type="ECO:0000313" key="5">
    <source>
        <dbReference type="Proteomes" id="UP000199595"/>
    </source>
</evidence>
<dbReference type="PROSITE" id="PS51257">
    <property type="entry name" value="PROKAR_LIPOPROTEIN"/>
    <property type="match status" value="1"/>
</dbReference>
<dbReference type="SUPFAM" id="SSF51445">
    <property type="entry name" value="(Trans)glycosidases"/>
    <property type="match status" value="1"/>
</dbReference>
<dbReference type="RefSeq" id="WP_139170938.1">
    <property type="nucleotide sequence ID" value="NZ_FNNJ01000003.1"/>
</dbReference>